<feature type="domain" description="Major facilitator superfamily (MFS) profile" evidence="6">
    <location>
        <begin position="11"/>
        <end position="391"/>
    </location>
</feature>
<dbReference type="SUPFAM" id="SSF103473">
    <property type="entry name" value="MFS general substrate transporter"/>
    <property type="match status" value="1"/>
</dbReference>
<evidence type="ECO:0000313" key="7">
    <source>
        <dbReference type="EMBL" id="MFD1846012.1"/>
    </source>
</evidence>
<evidence type="ECO:0000313" key="8">
    <source>
        <dbReference type="Proteomes" id="UP001597307"/>
    </source>
</evidence>
<feature type="transmembrane region" description="Helical" evidence="5">
    <location>
        <begin position="365"/>
        <end position="383"/>
    </location>
</feature>
<comment type="subcellular location">
    <subcellularLocation>
        <location evidence="1">Cell membrane</location>
        <topology evidence="1">Multi-pass membrane protein</topology>
    </subcellularLocation>
</comment>
<dbReference type="InterPro" id="IPR052952">
    <property type="entry name" value="MFS-Transporter"/>
</dbReference>
<name>A0ABW4Q555_9MICC</name>
<keyword evidence="2 5" id="KW-0812">Transmembrane</keyword>
<evidence type="ECO:0000256" key="5">
    <source>
        <dbReference type="SAM" id="Phobius"/>
    </source>
</evidence>
<dbReference type="PANTHER" id="PTHR23527">
    <property type="entry name" value="BLL3282 PROTEIN"/>
    <property type="match status" value="1"/>
</dbReference>
<accession>A0ABW4Q555</accession>
<feature type="transmembrane region" description="Helical" evidence="5">
    <location>
        <begin position="43"/>
        <end position="63"/>
    </location>
</feature>
<dbReference type="Pfam" id="PF07690">
    <property type="entry name" value="MFS_1"/>
    <property type="match status" value="1"/>
</dbReference>
<reference evidence="8" key="1">
    <citation type="journal article" date="2019" name="Int. J. Syst. Evol. Microbiol.">
        <title>The Global Catalogue of Microorganisms (GCM) 10K type strain sequencing project: providing services to taxonomists for standard genome sequencing and annotation.</title>
        <authorList>
            <consortium name="The Broad Institute Genomics Platform"/>
            <consortium name="The Broad Institute Genome Sequencing Center for Infectious Disease"/>
            <person name="Wu L."/>
            <person name="Ma J."/>
        </authorList>
    </citation>
    <scope>NUCLEOTIDE SEQUENCE [LARGE SCALE GENOMIC DNA]</scope>
    <source>
        <strain evidence="8">JCM 11496</strain>
    </source>
</reference>
<comment type="caution">
    <text evidence="7">The sequence shown here is derived from an EMBL/GenBank/DDBJ whole genome shotgun (WGS) entry which is preliminary data.</text>
</comment>
<evidence type="ECO:0000259" key="6">
    <source>
        <dbReference type="PROSITE" id="PS50850"/>
    </source>
</evidence>
<feature type="transmembrane region" description="Helical" evidence="5">
    <location>
        <begin position="243"/>
        <end position="262"/>
    </location>
</feature>
<feature type="transmembrane region" description="Helical" evidence="5">
    <location>
        <begin position="166"/>
        <end position="186"/>
    </location>
</feature>
<proteinExistence type="predicted"/>
<dbReference type="InterPro" id="IPR020846">
    <property type="entry name" value="MFS_dom"/>
</dbReference>
<feature type="transmembrane region" description="Helical" evidence="5">
    <location>
        <begin position="207"/>
        <end position="231"/>
    </location>
</feature>
<organism evidence="7 8">
    <name type="scientific">Arthrobacter flavus</name>
    <dbReference type="NCBI Taxonomy" id="95172"/>
    <lineage>
        <taxon>Bacteria</taxon>
        <taxon>Bacillati</taxon>
        <taxon>Actinomycetota</taxon>
        <taxon>Actinomycetes</taxon>
        <taxon>Micrococcales</taxon>
        <taxon>Micrococcaceae</taxon>
        <taxon>Arthrobacter</taxon>
    </lineage>
</organism>
<evidence type="ECO:0000256" key="1">
    <source>
        <dbReference type="ARBA" id="ARBA00004651"/>
    </source>
</evidence>
<feature type="transmembrane region" description="Helical" evidence="5">
    <location>
        <begin position="336"/>
        <end position="359"/>
    </location>
</feature>
<dbReference type="InterPro" id="IPR011701">
    <property type="entry name" value="MFS"/>
</dbReference>
<keyword evidence="3 5" id="KW-1133">Transmembrane helix</keyword>
<dbReference type="Proteomes" id="UP001597307">
    <property type="component" value="Unassembled WGS sequence"/>
</dbReference>
<feature type="transmembrane region" description="Helical" evidence="5">
    <location>
        <begin position="300"/>
        <end position="324"/>
    </location>
</feature>
<evidence type="ECO:0000256" key="2">
    <source>
        <dbReference type="ARBA" id="ARBA00022692"/>
    </source>
</evidence>
<keyword evidence="4 5" id="KW-0472">Membrane</keyword>
<sequence length="420" mass="42099">MTQAPSTHAAVTMLQAVSVTTTGVLPAFLLGALAVQIRGDLDIGPAEMGMAAATLFTVSGVLARPIGGLVQRIGAAKGMVASATLAAVALAGAGLAPTFALLIVALFVGGLANAMAQPSANLGISRAVNPNRLGLAFGVKQSSIPAASMIAGIAVPVIALAVGWRYAFLLGSLLAIAIAVWAFFSAPGTRPTQPGETPKADRGTPRGGLVMLSVGAGFAAAAATSLGVFLVDSAVESGMAPGTAGLLFAGAALLGLVIRIILGLAMDKYPQRSPLVLITNLLALGVIGYLLLALGTSSLLFVLGALLAYGAGWTWPGLVHFAVVRDNRANAATATGVIQTGLSLGAAAGPLLFGLLTAATSYETAWLAAAVVAALAAVTFTVARRMIRRSRVLTAAETLTAEALGTADPTDTLTPMEEKR</sequence>
<feature type="transmembrane region" description="Helical" evidence="5">
    <location>
        <begin position="12"/>
        <end position="37"/>
    </location>
</feature>
<dbReference type="InterPro" id="IPR036259">
    <property type="entry name" value="MFS_trans_sf"/>
</dbReference>
<feature type="transmembrane region" description="Helical" evidence="5">
    <location>
        <begin position="274"/>
        <end position="294"/>
    </location>
</feature>
<gene>
    <name evidence="7" type="ORF">ACFSFX_05315</name>
</gene>
<dbReference type="EMBL" id="JBHUGA010000011">
    <property type="protein sequence ID" value="MFD1846012.1"/>
    <property type="molecule type" value="Genomic_DNA"/>
</dbReference>
<evidence type="ECO:0000256" key="4">
    <source>
        <dbReference type="ARBA" id="ARBA00023136"/>
    </source>
</evidence>
<dbReference type="PROSITE" id="PS50850">
    <property type="entry name" value="MFS"/>
    <property type="match status" value="1"/>
</dbReference>
<dbReference type="Gene3D" id="1.20.1250.20">
    <property type="entry name" value="MFS general substrate transporter like domains"/>
    <property type="match status" value="2"/>
</dbReference>
<keyword evidence="8" id="KW-1185">Reference proteome</keyword>
<evidence type="ECO:0000256" key="3">
    <source>
        <dbReference type="ARBA" id="ARBA00022989"/>
    </source>
</evidence>
<protein>
    <submittedName>
        <fullName evidence="7">CynX/NimT family MFS transporter</fullName>
    </submittedName>
</protein>
<dbReference type="PANTHER" id="PTHR23527:SF1">
    <property type="entry name" value="BLL3282 PROTEIN"/>
    <property type="match status" value="1"/>
</dbReference>
<dbReference type="RefSeq" id="WP_343880338.1">
    <property type="nucleotide sequence ID" value="NZ_BAAAIJ010000047.1"/>
</dbReference>